<dbReference type="InterPro" id="IPR021739">
    <property type="entry name" value="SaV-like"/>
</dbReference>
<sequence>MNECRYCGKCFKHWVELFNHETECVKLTIDESLKPDNIKPNHYNKGKKDLIEMWYQTMTLEQFRGSMKSNIIKYTMRYENKNGLEDIDKAIEYLTRLKGYEEKTLG</sequence>
<organism evidence="1 2">
    <name type="scientific">Enterococcus phage vB_EfaP_IME195</name>
    <dbReference type="NCBI Taxonomy" id="1747288"/>
    <lineage>
        <taxon>Viruses</taxon>
        <taxon>Duplodnaviria</taxon>
        <taxon>Heunggongvirae</taxon>
        <taxon>Uroviricota</taxon>
        <taxon>Caudoviricetes</taxon>
        <taxon>Rountreeviridae</taxon>
        <taxon>Sarlesvirinae</taxon>
        <taxon>Copernicusvirus</taxon>
        <taxon>Copernicusvirus IME195</taxon>
    </lineage>
</organism>
<dbReference type="RefSeq" id="YP_009191335.1">
    <property type="nucleotide sequence ID" value="NC_028693.2"/>
</dbReference>
<keyword evidence="2" id="KW-1185">Reference proteome</keyword>
<dbReference type="GeneID" id="26519826"/>
<evidence type="ECO:0000313" key="1">
    <source>
        <dbReference type="EMBL" id="ALO80858.1"/>
    </source>
</evidence>
<accession>A0A0S2MYA1</accession>
<dbReference type="KEGG" id="vg:26519826"/>
<name>A0A0S2MYA1_9CAUD</name>
<dbReference type="Pfam" id="PF11753">
    <property type="entry name" value="DUF3310"/>
    <property type="match status" value="1"/>
</dbReference>
<dbReference type="EMBL" id="KT932700">
    <property type="protein sequence ID" value="ALO80858.1"/>
    <property type="molecule type" value="Genomic_DNA"/>
</dbReference>
<proteinExistence type="predicted"/>
<evidence type="ECO:0000313" key="2">
    <source>
        <dbReference type="Proteomes" id="UP000203627"/>
    </source>
</evidence>
<dbReference type="Proteomes" id="UP000203627">
    <property type="component" value="Segment"/>
</dbReference>
<reference evidence="1" key="1">
    <citation type="submission" date="2015-10" db="EMBL/GenBank/DDBJ databases">
        <authorList>
            <person name="Tong Y."/>
            <person name="Zhang X."/>
            <person name="An X."/>
            <person name="Mi Z."/>
        </authorList>
    </citation>
    <scope>NUCLEOTIDE SEQUENCE [LARGE SCALE GENOMIC DNA]</scope>
</reference>
<dbReference type="OrthoDB" id="8970at10239"/>
<protein>
    <submittedName>
        <fullName evidence="1">Uncharacterized protein</fullName>
    </submittedName>
</protein>